<dbReference type="RefSeq" id="WP_249862341.1">
    <property type="nucleotide sequence ID" value="NZ_CP027059.1"/>
</dbReference>
<evidence type="ECO:0000313" key="1">
    <source>
        <dbReference type="EMBL" id="UQZ86838.1"/>
    </source>
</evidence>
<accession>A0ABY4RXA5</accession>
<protein>
    <submittedName>
        <fullName evidence="1">Uncharacterized protein</fullName>
    </submittedName>
</protein>
<name>A0ABY4RXA5_9BACL</name>
<dbReference type="EMBL" id="CP027059">
    <property type="protein sequence ID" value="UQZ86838.1"/>
    <property type="molecule type" value="Genomic_DNA"/>
</dbReference>
<dbReference type="Proteomes" id="UP001057134">
    <property type="component" value="Chromosome"/>
</dbReference>
<keyword evidence="2" id="KW-1185">Reference proteome</keyword>
<proteinExistence type="predicted"/>
<sequence length="51" mass="5767">MMNIFDLEMQMRENGRNIERTALRPWTAQLRLPMLDLALGTAAVGALSAMF</sequence>
<reference evidence="1" key="2">
    <citation type="journal article" date="2021" name="J Anim Sci Technol">
        <title>Complete genome sequence of Paenibacillus konkukensis sp. nov. SK3146 as a potential probiotic strain.</title>
        <authorList>
            <person name="Jung H.I."/>
            <person name="Park S."/>
            <person name="Niu K.M."/>
            <person name="Lee S.W."/>
            <person name="Kothari D."/>
            <person name="Yi K.J."/>
            <person name="Kim S.K."/>
        </authorList>
    </citation>
    <scope>NUCLEOTIDE SEQUENCE</scope>
    <source>
        <strain evidence="1">SK3146</strain>
    </source>
</reference>
<gene>
    <name evidence="1" type="ORF">SK3146_06131</name>
</gene>
<evidence type="ECO:0000313" key="2">
    <source>
        <dbReference type="Proteomes" id="UP001057134"/>
    </source>
</evidence>
<reference evidence="1" key="1">
    <citation type="submission" date="2018-02" db="EMBL/GenBank/DDBJ databases">
        <authorList>
            <person name="Kim S.-K."/>
            <person name="Jung H.-I."/>
            <person name="Lee S.-W."/>
        </authorList>
    </citation>
    <scope>NUCLEOTIDE SEQUENCE</scope>
    <source>
        <strain evidence="1">SK3146</strain>
    </source>
</reference>
<organism evidence="1 2">
    <name type="scientific">Paenibacillus konkukensis</name>
    <dbReference type="NCBI Taxonomy" id="2020716"/>
    <lineage>
        <taxon>Bacteria</taxon>
        <taxon>Bacillati</taxon>
        <taxon>Bacillota</taxon>
        <taxon>Bacilli</taxon>
        <taxon>Bacillales</taxon>
        <taxon>Paenibacillaceae</taxon>
        <taxon>Paenibacillus</taxon>
    </lineage>
</organism>